<proteinExistence type="inferred from homology"/>
<evidence type="ECO:0000256" key="3">
    <source>
        <dbReference type="ARBA" id="ARBA00022525"/>
    </source>
</evidence>
<keyword evidence="7" id="KW-1185">Reference proteome</keyword>
<dbReference type="Pfam" id="PF16810">
    <property type="entry name" value="RXLR"/>
    <property type="match status" value="1"/>
</dbReference>
<dbReference type="Proteomes" id="UP000237271">
    <property type="component" value="Unassembled WGS sequence"/>
</dbReference>
<comment type="caution">
    <text evidence="6">The sequence shown here is derived from an EMBL/GenBank/DDBJ whole genome shotgun (WGS) entry which is preliminary data.</text>
</comment>
<comment type="similarity">
    <text evidence="2 5">Belongs to the RxLR effector family.</text>
</comment>
<dbReference type="EMBL" id="NCKW01002457">
    <property type="protein sequence ID" value="POM77609.1"/>
    <property type="molecule type" value="Genomic_DNA"/>
</dbReference>
<evidence type="ECO:0000313" key="6">
    <source>
        <dbReference type="EMBL" id="POM77609.1"/>
    </source>
</evidence>
<accession>A0A2P4YIQ0</accession>
<evidence type="ECO:0000256" key="4">
    <source>
        <dbReference type="ARBA" id="ARBA00022729"/>
    </source>
</evidence>
<comment type="subcellular location">
    <subcellularLocation>
        <location evidence="1 5">Secreted</location>
    </subcellularLocation>
</comment>
<dbReference type="OrthoDB" id="127736at2759"/>
<sequence length="124" mass="13418">MRSIFYVAVAVAVLAHSSFIAALSNADEYQLLSKAIPDSSPDAAISSDSKKRFLRVTDPEYDDFTPAAEERGKFASLSNLIKKLDDENGALAKIKNAPKKVVKGATEFSKKELEAAKALLSLNK</sequence>
<dbReference type="AlphaFoldDB" id="A0A2P4YIQ0"/>
<evidence type="ECO:0000256" key="1">
    <source>
        <dbReference type="ARBA" id="ARBA00004613"/>
    </source>
</evidence>
<gene>
    <name evidence="6" type="ORF">PHPALM_4984</name>
</gene>
<comment type="domain">
    <text evidence="5">The RxLR-dEER motif acts to carry the protein into the host cell cytoplasm through binding to cell surface phosphatidylinositol-3-phosphate.</text>
</comment>
<protein>
    <recommendedName>
        <fullName evidence="5">RxLR effector protein</fullName>
    </recommendedName>
</protein>
<dbReference type="GO" id="GO:0005576">
    <property type="term" value="C:extracellular region"/>
    <property type="evidence" value="ECO:0007669"/>
    <property type="project" value="UniProtKB-SubCell"/>
</dbReference>
<keyword evidence="4 5" id="KW-0732">Signal</keyword>
<dbReference type="InterPro" id="IPR031825">
    <property type="entry name" value="RXLR"/>
</dbReference>
<evidence type="ECO:0000313" key="7">
    <source>
        <dbReference type="Proteomes" id="UP000237271"/>
    </source>
</evidence>
<feature type="signal peptide" evidence="5">
    <location>
        <begin position="1"/>
        <end position="26"/>
    </location>
</feature>
<comment type="function">
    <text evidence="5">Effector that suppresses plant defense responses during pathogen infection.</text>
</comment>
<evidence type="ECO:0000256" key="2">
    <source>
        <dbReference type="ARBA" id="ARBA00010400"/>
    </source>
</evidence>
<evidence type="ECO:0000256" key="5">
    <source>
        <dbReference type="RuleBase" id="RU367124"/>
    </source>
</evidence>
<keyword evidence="3 5" id="KW-0964">Secreted</keyword>
<reference evidence="6 7" key="1">
    <citation type="journal article" date="2017" name="Genome Biol. Evol.">
        <title>Phytophthora megakarya and P. palmivora, closely related causal agents of cacao black pod rot, underwent increases in genome sizes and gene numbers by different mechanisms.</title>
        <authorList>
            <person name="Ali S.S."/>
            <person name="Shao J."/>
            <person name="Lary D.J."/>
            <person name="Kronmiller B."/>
            <person name="Shen D."/>
            <person name="Strem M.D."/>
            <person name="Amoako-Attah I."/>
            <person name="Akrofi A.Y."/>
            <person name="Begoude B.A."/>
            <person name="Ten Hoopen G.M."/>
            <person name="Coulibaly K."/>
            <person name="Kebe B.I."/>
            <person name="Melnick R.L."/>
            <person name="Guiltinan M.J."/>
            <person name="Tyler B.M."/>
            <person name="Meinhardt L.W."/>
            <person name="Bailey B.A."/>
        </authorList>
    </citation>
    <scope>NUCLEOTIDE SEQUENCE [LARGE SCALE GENOMIC DNA]</scope>
    <source>
        <strain evidence="7">sbr112.9</strain>
    </source>
</reference>
<name>A0A2P4YIQ0_9STRA</name>
<organism evidence="6 7">
    <name type="scientific">Phytophthora palmivora</name>
    <dbReference type="NCBI Taxonomy" id="4796"/>
    <lineage>
        <taxon>Eukaryota</taxon>
        <taxon>Sar</taxon>
        <taxon>Stramenopiles</taxon>
        <taxon>Oomycota</taxon>
        <taxon>Peronosporomycetes</taxon>
        <taxon>Peronosporales</taxon>
        <taxon>Peronosporaceae</taxon>
        <taxon>Phytophthora</taxon>
    </lineage>
</organism>
<feature type="chain" id="PRO_5041018473" description="RxLR effector protein" evidence="5">
    <location>
        <begin position="27"/>
        <end position="124"/>
    </location>
</feature>